<protein>
    <submittedName>
        <fullName evidence="1">Uncharacterized protein</fullName>
    </submittedName>
</protein>
<sequence>MRKWYGFYIRESIFCSLQPQMFNKN</sequence>
<evidence type="ECO:0000313" key="1">
    <source>
        <dbReference type="EMBL" id="JAH44780.1"/>
    </source>
</evidence>
<reference evidence="1" key="2">
    <citation type="journal article" date="2015" name="Fish Shellfish Immunol.">
        <title>Early steps in the European eel (Anguilla anguilla)-Vibrio vulnificus interaction in the gills: Role of the RtxA13 toxin.</title>
        <authorList>
            <person name="Callol A."/>
            <person name="Pajuelo D."/>
            <person name="Ebbesson L."/>
            <person name="Teles M."/>
            <person name="MacKenzie S."/>
            <person name="Amaro C."/>
        </authorList>
    </citation>
    <scope>NUCLEOTIDE SEQUENCE</scope>
</reference>
<proteinExistence type="predicted"/>
<dbReference type="AlphaFoldDB" id="A0A0E9SVX3"/>
<accession>A0A0E9SVX3</accession>
<organism evidence="1">
    <name type="scientific">Anguilla anguilla</name>
    <name type="common">European freshwater eel</name>
    <name type="synonym">Muraena anguilla</name>
    <dbReference type="NCBI Taxonomy" id="7936"/>
    <lineage>
        <taxon>Eukaryota</taxon>
        <taxon>Metazoa</taxon>
        <taxon>Chordata</taxon>
        <taxon>Craniata</taxon>
        <taxon>Vertebrata</taxon>
        <taxon>Euteleostomi</taxon>
        <taxon>Actinopterygii</taxon>
        <taxon>Neopterygii</taxon>
        <taxon>Teleostei</taxon>
        <taxon>Anguilliformes</taxon>
        <taxon>Anguillidae</taxon>
        <taxon>Anguilla</taxon>
    </lineage>
</organism>
<dbReference type="EMBL" id="GBXM01063797">
    <property type="protein sequence ID" value="JAH44780.1"/>
    <property type="molecule type" value="Transcribed_RNA"/>
</dbReference>
<name>A0A0E9SVX3_ANGAN</name>
<reference evidence="1" key="1">
    <citation type="submission" date="2014-11" db="EMBL/GenBank/DDBJ databases">
        <authorList>
            <person name="Amaro Gonzalez C."/>
        </authorList>
    </citation>
    <scope>NUCLEOTIDE SEQUENCE</scope>
</reference>